<dbReference type="Gene3D" id="3.30.450.20">
    <property type="entry name" value="PAS domain"/>
    <property type="match status" value="1"/>
</dbReference>
<evidence type="ECO:0000259" key="7">
    <source>
        <dbReference type="PROSITE" id="PS50112"/>
    </source>
</evidence>
<reference evidence="9 10" key="1">
    <citation type="submission" date="2016-10" db="EMBL/GenBank/DDBJ databases">
        <authorList>
            <person name="de Groot N.N."/>
        </authorList>
    </citation>
    <scope>NUCLEOTIDE SEQUENCE [LARGE SCALE GENOMIC DNA]</scope>
    <source>
        <strain evidence="9 10">ASO4-2</strain>
    </source>
</reference>
<organism evidence="9 10">
    <name type="scientific">Desulfonatronum thiosulfatophilum</name>
    <dbReference type="NCBI Taxonomy" id="617002"/>
    <lineage>
        <taxon>Bacteria</taxon>
        <taxon>Pseudomonadati</taxon>
        <taxon>Thermodesulfobacteriota</taxon>
        <taxon>Desulfovibrionia</taxon>
        <taxon>Desulfovibrionales</taxon>
        <taxon>Desulfonatronaceae</taxon>
        <taxon>Desulfonatronum</taxon>
    </lineage>
</organism>
<evidence type="ECO:0000256" key="4">
    <source>
        <dbReference type="ARBA" id="ARBA00023125"/>
    </source>
</evidence>
<evidence type="ECO:0000256" key="5">
    <source>
        <dbReference type="ARBA" id="ARBA00023163"/>
    </source>
</evidence>
<keyword evidence="2" id="KW-0067">ATP-binding</keyword>
<dbReference type="PROSITE" id="PS00688">
    <property type="entry name" value="SIGMA54_INTERACT_3"/>
    <property type="match status" value="1"/>
</dbReference>
<protein>
    <submittedName>
        <fullName evidence="9">PAS domain S-box-containing protein</fullName>
    </submittedName>
</protein>
<keyword evidence="1" id="KW-0547">Nucleotide-binding</keyword>
<dbReference type="SMART" id="SM00091">
    <property type="entry name" value="PAS"/>
    <property type="match status" value="1"/>
</dbReference>
<dbReference type="GO" id="GO:0006355">
    <property type="term" value="P:regulation of DNA-templated transcription"/>
    <property type="evidence" value="ECO:0007669"/>
    <property type="project" value="InterPro"/>
</dbReference>
<dbReference type="InterPro" id="IPR058031">
    <property type="entry name" value="AAA_lid_NorR"/>
</dbReference>
<name>A0A1G6CXI8_9BACT</name>
<dbReference type="STRING" id="617002.SAMN05660653_01807"/>
<evidence type="ECO:0000259" key="6">
    <source>
        <dbReference type="PROSITE" id="PS50045"/>
    </source>
</evidence>
<dbReference type="Proteomes" id="UP000198771">
    <property type="component" value="Unassembled WGS sequence"/>
</dbReference>
<dbReference type="InterPro" id="IPR000700">
    <property type="entry name" value="PAS-assoc_C"/>
</dbReference>
<dbReference type="GO" id="GO:0003677">
    <property type="term" value="F:DNA binding"/>
    <property type="evidence" value="ECO:0007669"/>
    <property type="project" value="UniProtKB-KW"/>
</dbReference>
<gene>
    <name evidence="9" type="ORF">SAMN05660653_01807</name>
</gene>
<dbReference type="PROSITE" id="PS50112">
    <property type="entry name" value="PAS"/>
    <property type="match status" value="1"/>
</dbReference>
<evidence type="ECO:0000256" key="1">
    <source>
        <dbReference type="ARBA" id="ARBA00022741"/>
    </source>
</evidence>
<dbReference type="InterPro" id="IPR003593">
    <property type="entry name" value="AAA+_ATPase"/>
</dbReference>
<dbReference type="CDD" id="cd00130">
    <property type="entry name" value="PAS"/>
    <property type="match status" value="1"/>
</dbReference>
<proteinExistence type="predicted"/>
<dbReference type="Gene3D" id="3.40.50.300">
    <property type="entry name" value="P-loop containing nucleotide triphosphate hydrolases"/>
    <property type="match status" value="1"/>
</dbReference>
<dbReference type="InterPro" id="IPR025943">
    <property type="entry name" value="Sigma_54_int_dom_ATP-bd_2"/>
</dbReference>
<dbReference type="PROSITE" id="PS50113">
    <property type="entry name" value="PAC"/>
    <property type="match status" value="1"/>
</dbReference>
<dbReference type="CDD" id="cd00009">
    <property type="entry name" value="AAA"/>
    <property type="match status" value="1"/>
</dbReference>
<evidence type="ECO:0000259" key="8">
    <source>
        <dbReference type="PROSITE" id="PS50113"/>
    </source>
</evidence>
<keyword evidence="3" id="KW-0805">Transcription regulation</keyword>
<keyword evidence="4" id="KW-0238">DNA-binding</keyword>
<dbReference type="PROSITE" id="PS00675">
    <property type="entry name" value="SIGMA54_INTERACT_1"/>
    <property type="match status" value="1"/>
</dbReference>
<dbReference type="InterPro" id="IPR002078">
    <property type="entry name" value="Sigma_54_int"/>
</dbReference>
<dbReference type="PROSITE" id="PS50045">
    <property type="entry name" value="SIGMA54_INTERACT_4"/>
    <property type="match status" value="1"/>
</dbReference>
<dbReference type="Gene3D" id="1.10.8.60">
    <property type="match status" value="1"/>
</dbReference>
<dbReference type="GO" id="GO:0005524">
    <property type="term" value="F:ATP binding"/>
    <property type="evidence" value="ECO:0007669"/>
    <property type="project" value="UniProtKB-KW"/>
</dbReference>
<dbReference type="SUPFAM" id="SSF55785">
    <property type="entry name" value="PYP-like sensor domain (PAS domain)"/>
    <property type="match status" value="1"/>
</dbReference>
<dbReference type="SUPFAM" id="SSF52540">
    <property type="entry name" value="P-loop containing nucleoside triphosphate hydrolases"/>
    <property type="match status" value="1"/>
</dbReference>
<evidence type="ECO:0000313" key="10">
    <source>
        <dbReference type="Proteomes" id="UP000198771"/>
    </source>
</evidence>
<accession>A0A1G6CXI8</accession>
<evidence type="ECO:0000313" key="9">
    <source>
        <dbReference type="EMBL" id="SDB37644.1"/>
    </source>
</evidence>
<dbReference type="Pfam" id="PF25601">
    <property type="entry name" value="AAA_lid_14"/>
    <property type="match status" value="1"/>
</dbReference>
<dbReference type="InterPro" id="IPR027417">
    <property type="entry name" value="P-loop_NTPase"/>
</dbReference>
<dbReference type="Pfam" id="PF13426">
    <property type="entry name" value="PAS_9"/>
    <property type="match status" value="1"/>
</dbReference>
<dbReference type="InterPro" id="IPR000014">
    <property type="entry name" value="PAS"/>
</dbReference>
<dbReference type="Pfam" id="PF00158">
    <property type="entry name" value="Sigma54_activat"/>
    <property type="match status" value="1"/>
</dbReference>
<dbReference type="EMBL" id="FMXO01000009">
    <property type="protein sequence ID" value="SDB37644.1"/>
    <property type="molecule type" value="Genomic_DNA"/>
</dbReference>
<dbReference type="InterPro" id="IPR035965">
    <property type="entry name" value="PAS-like_dom_sf"/>
</dbReference>
<evidence type="ECO:0000256" key="3">
    <source>
        <dbReference type="ARBA" id="ARBA00023015"/>
    </source>
</evidence>
<evidence type="ECO:0000256" key="2">
    <source>
        <dbReference type="ARBA" id="ARBA00022840"/>
    </source>
</evidence>
<keyword evidence="10" id="KW-1185">Reference proteome</keyword>
<feature type="domain" description="PAC" evidence="8">
    <location>
        <begin position="106"/>
        <end position="158"/>
    </location>
</feature>
<dbReference type="PROSITE" id="PS00676">
    <property type="entry name" value="SIGMA54_INTERACT_2"/>
    <property type="match status" value="1"/>
</dbReference>
<dbReference type="AlphaFoldDB" id="A0A1G6CXI8"/>
<sequence>MSPNGFLGRIFSSLHLPHLGPNFMNGAFMSFPKDISCEHIMDSLADGVFTVDLDWNITFFNRAASAITGVLKDEALGRKCWEVFRSSICDGACVLRTSLEAGENRGNRSLHFVRADGTKVPISISAAPLRDRRGKIVGGVETFRDLSALRLIQKKLDGLYRIEDILSKSPEFQRILGILPQIAASGSAVLILGESGTGKELVARAIHNLSGRSTKPFVAVNCGALPENLLESELFGHKAGAFTDAKKDKPGRFQMADGGTLFLDEIGDMPLALQVKILRVLQEKVVEPLGSVRGVAVNVRVIAATNRNLEEMVSRQTFRSDLYYRLNVVRLVLPPLRRRPEDILLLAQHFIKRQNVLSGKDIQGLAPEVLQFLMRHAFPGNVRELENIIEYAFILCPGGFIMQEHLPEGLCPFEAPSPSPTFRGTMDEIKRQAAAAALARNNGRVMAACRELMVSKDTLRRLLNASQAA</sequence>
<keyword evidence="5" id="KW-0804">Transcription</keyword>
<feature type="domain" description="Sigma-54 factor interaction" evidence="6">
    <location>
        <begin position="165"/>
        <end position="394"/>
    </location>
</feature>
<dbReference type="PANTHER" id="PTHR32071:SF117">
    <property type="entry name" value="PTS-DEPENDENT DIHYDROXYACETONE KINASE OPERON REGULATORY PROTEIN-RELATED"/>
    <property type="match status" value="1"/>
</dbReference>
<dbReference type="SMART" id="SM00382">
    <property type="entry name" value="AAA"/>
    <property type="match status" value="1"/>
</dbReference>
<dbReference type="InterPro" id="IPR025944">
    <property type="entry name" value="Sigma_54_int_dom_CS"/>
</dbReference>
<dbReference type="NCBIfam" id="TIGR00229">
    <property type="entry name" value="sensory_box"/>
    <property type="match status" value="1"/>
</dbReference>
<dbReference type="FunFam" id="3.40.50.300:FF:000006">
    <property type="entry name" value="DNA-binding transcriptional regulator NtrC"/>
    <property type="match status" value="1"/>
</dbReference>
<dbReference type="InterPro" id="IPR025662">
    <property type="entry name" value="Sigma_54_int_dom_ATP-bd_1"/>
</dbReference>
<dbReference type="PANTHER" id="PTHR32071">
    <property type="entry name" value="TRANSCRIPTIONAL REGULATORY PROTEIN"/>
    <property type="match status" value="1"/>
</dbReference>
<feature type="domain" description="PAS" evidence="7">
    <location>
        <begin position="38"/>
        <end position="78"/>
    </location>
</feature>